<keyword evidence="1" id="KW-0808">Transferase</keyword>
<proteinExistence type="predicted"/>
<gene>
    <name evidence="1" type="ORF">RCL2_001898600</name>
</gene>
<dbReference type="Gene3D" id="1.25.40.10">
    <property type="entry name" value="Tetratricopeptide repeat domain"/>
    <property type="match status" value="1"/>
</dbReference>
<dbReference type="SUPFAM" id="SSF81901">
    <property type="entry name" value="HCP-like"/>
    <property type="match status" value="1"/>
</dbReference>
<reference evidence="1" key="1">
    <citation type="submission" date="2019-10" db="EMBL/GenBank/DDBJ databases">
        <title>Conservation and host-specific expression of non-tandemly repeated heterogenous ribosome RNA gene in arbuscular mycorrhizal fungi.</title>
        <authorList>
            <person name="Maeda T."/>
            <person name="Kobayashi Y."/>
            <person name="Nakagawa T."/>
            <person name="Ezawa T."/>
            <person name="Yamaguchi K."/>
            <person name="Bino T."/>
            <person name="Nishimoto Y."/>
            <person name="Shigenobu S."/>
            <person name="Kawaguchi M."/>
        </authorList>
    </citation>
    <scope>NUCLEOTIDE SEQUENCE</scope>
    <source>
        <strain evidence="1">HR1</strain>
    </source>
</reference>
<sequence>MKNHENWFSSIIGFFYEYDIDNDDNDDNDIIESKSLEFYLLSINKEKNLITIYQVLNIIEKKKHEHKAFECYLKASEEGNSSAQNNLGYCYQHGICYQNGIGTNKDNKKPLNIIQNRQHNVDWVIDIKMELEQPKI</sequence>
<dbReference type="EMBL" id="BLAL01000213">
    <property type="protein sequence ID" value="GES92199.1"/>
    <property type="molecule type" value="Genomic_DNA"/>
</dbReference>
<dbReference type="InterPro" id="IPR011990">
    <property type="entry name" value="TPR-like_helical_dom_sf"/>
</dbReference>
<keyword evidence="1" id="KW-0418">Kinase</keyword>
<evidence type="ECO:0000313" key="1">
    <source>
        <dbReference type="EMBL" id="GES92199.1"/>
    </source>
</evidence>
<protein>
    <submittedName>
        <fullName evidence="1">Kinase-like domain-containing protein</fullName>
    </submittedName>
</protein>
<comment type="caution">
    <text evidence="1">The sequence shown here is derived from an EMBL/GenBank/DDBJ whole genome shotgun (WGS) entry which is preliminary data.</text>
</comment>
<dbReference type="GO" id="GO:0016301">
    <property type="term" value="F:kinase activity"/>
    <property type="evidence" value="ECO:0007669"/>
    <property type="project" value="UniProtKB-KW"/>
</dbReference>
<organism evidence="1 2">
    <name type="scientific">Rhizophagus clarus</name>
    <dbReference type="NCBI Taxonomy" id="94130"/>
    <lineage>
        <taxon>Eukaryota</taxon>
        <taxon>Fungi</taxon>
        <taxon>Fungi incertae sedis</taxon>
        <taxon>Mucoromycota</taxon>
        <taxon>Glomeromycotina</taxon>
        <taxon>Glomeromycetes</taxon>
        <taxon>Glomerales</taxon>
        <taxon>Glomeraceae</taxon>
        <taxon>Rhizophagus</taxon>
    </lineage>
</organism>
<evidence type="ECO:0000313" key="2">
    <source>
        <dbReference type="Proteomes" id="UP000615446"/>
    </source>
</evidence>
<accession>A0A8H3LSD1</accession>
<name>A0A8H3LSD1_9GLOM</name>
<dbReference type="OrthoDB" id="2433484at2759"/>
<dbReference type="Proteomes" id="UP000615446">
    <property type="component" value="Unassembled WGS sequence"/>
</dbReference>
<dbReference type="AlphaFoldDB" id="A0A8H3LSD1"/>